<evidence type="ECO:0000256" key="12">
    <source>
        <dbReference type="ARBA" id="ARBA00023316"/>
    </source>
</evidence>
<feature type="binding site" evidence="14">
    <location>
        <begin position="111"/>
        <end position="117"/>
    </location>
    <ligand>
        <name>ATP</name>
        <dbReference type="ChEBI" id="CHEBI:30616"/>
    </ligand>
</feature>
<evidence type="ECO:0000256" key="4">
    <source>
        <dbReference type="ARBA" id="ARBA00022490"/>
    </source>
</evidence>
<evidence type="ECO:0000256" key="8">
    <source>
        <dbReference type="ARBA" id="ARBA00022840"/>
    </source>
</evidence>
<evidence type="ECO:0000256" key="13">
    <source>
        <dbReference type="ARBA" id="ARBA00047833"/>
    </source>
</evidence>
<feature type="domain" description="Mur ligase C-terminal" evidence="16">
    <location>
        <begin position="312"/>
        <end position="447"/>
    </location>
</feature>
<comment type="similarity">
    <text evidence="14">Belongs to the MurCDEF family.</text>
</comment>
<dbReference type="InterPro" id="IPR005758">
    <property type="entry name" value="UDP-N-AcMur_Ala_ligase_MurC"/>
</dbReference>
<dbReference type="EC" id="6.3.2.8" evidence="3 14"/>
<comment type="catalytic activity">
    <reaction evidence="13 14">
        <text>UDP-N-acetyl-alpha-D-muramate + L-alanine + ATP = UDP-N-acetyl-alpha-D-muramoyl-L-alanine + ADP + phosphate + H(+)</text>
        <dbReference type="Rhea" id="RHEA:23372"/>
        <dbReference type="ChEBI" id="CHEBI:15378"/>
        <dbReference type="ChEBI" id="CHEBI:30616"/>
        <dbReference type="ChEBI" id="CHEBI:43474"/>
        <dbReference type="ChEBI" id="CHEBI:57972"/>
        <dbReference type="ChEBI" id="CHEBI:70757"/>
        <dbReference type="ChEBI" id="CHEBI:83898"/>
        <dbReference type="ChEBI" id="CHEBI:456216"/>
        <dbReference type="EC" id="6.3.2.8"/>
    </reaction>
</comment>
<keyword evidence="11 14" id="KW-0131">Cell cycle</keyword>
<dbReference type="PANTHER" id="PTHR43445">
    <property type="entry name" value="UDP-N-ACETYLMURAMATE--L-ALANINE LIGASE-RELATED"/>
    <property type="match status" value="1"/>
</dbReference>
<comment type="function">
    <text evidence="14">Cell wall formation.</text>
</comment>
<evidence type="ECO:0000256" key="5">
    <source>
        <dbReference type="ARBA" id="ARBA00022598"/>
    </source>
</evidence>
<dbReference type="SUPFAM" id="SSF53623">
    <property type="entry name" value="MurD-like peptide ligases, catalytic domain"/>
    <property type="match status" value="1"/>
</dbReference>
<dbReference type="Gene3D" id="3.90.190.20">
    <property type="entry name" value="Mur ligase, C-terminal domain"/>
    <property type="match status" value="1"/>
</dbReference>
<protein>
    <recommendedName>
        <fullName evidence="3 14">UDP-N-acetylmuramate--L-alanine ligase</fullName>
        <ecNumber evidence="3 14">6.3.2.8</ecNumber>
    </recommendedName>
    <alternativeName>
        <fullName evidence="14">UDP-N-acetylmuramoyl-L-alanine synthetase</fullName>
    </alternativeName>
</protein>
<dbReference type="HAMAP" id="MF_00046">
    <property type="entry name" value="MurC"/>
    <property type="match status" value="1"/>
</dbReference>
<dbReference type="InterPro" id="IPR036615">
    <property type="entry name" value="Mur_ligase_C_dom_sf"/>
</dbReference>
<evidence type="ECO:0000256" key="14">
    <source>
        <dbReference type="HAMAP-Rule" id="MF_00046"/>
    </source>
</evidence>
<evidence type="ECO:0000256" key="6">
    <source>
        <dbReference type="ARBA" id="ARBA00022618"/>
    </source>
</evidence>
<keyword evidence="7 14" id="KW-0547">Nucleotide-binding</keyword>
<evidence type="ECO:0000256" key="7">
    <source>
        <dbReference type="ARBA" id="ARBA00022741"/>
    </source>
</evidence>
<evidence type="ECO:0000259" key="16">
    <source>
        <dbReference type="Pfam" id="PF02875"/>
    </source>
</evidence>
<dbReference type="Proteomes" id="UP001317963">
    <property type="component" value="Chromosome"/>
</dbReference>
<evidence type="ECO:0000313" key="19">
    <source>
        <dbReference type="Proteomes" id="UP001317963"/>
    </source>
</evidence>
<dbReference type="InterPro" id="IPR050061">
    <property type="entry name" value="MurCDEF_pg_biosynth"/>
</dbReference>
<keyword evidence="4 14" id="KW-0963">Cytoplasm</keyword>
<evidence type="ECO:0000256" key="11">
    <source>
        <dbReference type="ARBA" id="ARBA00023306"/>
    </source>
</evidence>
<keyword evidence="6 14" id="KW-0132">Cell division</keyword>
<dbReference type="SUPFAM" id="SSF53244">
    <property type="entry name" value="MurD-like peptide ligases, peptide-binding domain"/>
    <property type="match status" value="1"/>
</dbReference>
<dbReference type="Gene3D" id="3.40.1190.10">
    <property type="entry name" value="Mur-like, catalytic domain"/>
    <property type="match status" value="1"/>
</dbReference>
<gene>
    <name evidence="14" type="primary">murC</name>
    <name evidence="18" type="ORF">E0F26_12015</name>
</gene>
<reference evidence="18 19" key="1">
    <citation type="submission" date="2019-02" db="EMBL/GenBank/DDBJ databases">
        <title>Halieaceae_genomes.</title>
        <authorList>
            <person name="Li S.-H."/>
        </authorList>
    </citation>
    <scope>NUCLEOTIDE SEQUENCE [LARGE SCALE GENOMIC DNA]</scope>
    <source>
        <strain evidence="18 19">JH123</strain>
    </source>
</reference>
<evidence type="ECO:0000256" key="3">
    <source>
        <dbReference type="ARBA" id="ARBA00012211"/>
    </source>
</evidence>
<keyword evidence="12 14" id="KW-0961">Cell wall biogenesis/degradation</keyword>
<dbReference type="RefSeq" id="WP_279243228.1">
    <property type="nucleotide sequence ID" value="NZ_CP036501.1"/>
</dbReference>
<dbReference type="InterPro" id="IPR004101">
    <property type="entry name" value="Mur_ligase_C"/>
</dbReference>
<comment type="subcellular location">
    <subcellularLocation>
        <location evidence="1 14">Cytoplasm</location>
    </subcellularLocation>
</comment>
<keyword evidence="8 14" id="KW-0067">ATP-binding</keyword>
<sequence length="466" mass="50193">MRRIQRIHFVGIGGSGMSGIAEVLVGLNYTVSGSDIAESSSVTRLKGLGVKVSIGHRAANVDGSDVLVVSSAINEANPEIKAAREQRIPIVPRAEMLAELMRYRFSIAVAGTHGKTTTTSLIASLMAEAGLDPTFVIGGVLNNTGSNAQLGASDYLVVEADESDASFLHLLPMMTVITNVEPDHMEHYQGDVKAYYQAFTEFLQNLPFYGVALVCLDDPGVRELLPSVTRQVVTYGFADDADFRLEALTYSGLESRFTLHRKATEDSLELRLPMPGVHNALNASAAVAVCSELGVSVEAITRGLASFEGVGRRFSVLGNVTWEAGAALLVDDYGHHPTELRATINAARDAYPDQRLVMVFQPHRYSRTRDCYDEFVDVLSSVDGLVLLDVYAAGEEEIVGADSRSLARSIRQAGFVDPVLLSDNGQLAVRLSKFLIDGDVLIMQGAGNIGRLSKMLSETPSLEALI</sequence>
<keyword evidence="10 14" id="KW-0573">Peptidoglycan synthesis</keyword>
<dbReference type="NCBIfam" id="TIGR01082">
    <property type="entry name" value="murC"/>
    <property type="match status" value="1"/>
</dbReference>
<evidence type="ECO:0000256" key="1">
    <source>
        <dbReference type="ARBA" id="ARBA00004496"/>
    </source>
</evidence>
<dbReference type="GO" id="GO:0008763">
    <property type="term" value="F:UDP-N-acetylmuramate-L-alanine ligase activity"/>
    <property type="evidence" value="ECO:0007669"/>
    <property type="project" value="UniProtKB-EC"/>
</dbReference>
<evidence type="ECO:0000256" key="2">
    <source>
        <dbReference type="ARBA" id="ARBA00004752"/>
    </source>
</evidence>
<feature type="domain" description="Mur ligase central" evidence="17">
    <location>
        <begin position="109"/>
        <end position="290"/>
    </location>
</feature>
<dbReference type="Gene3D" id="3.40.50.720">
    <property type="entry name" value="NAD(P)-binding Rossmann-like Domain"/>
    <property type="match status" value="1"/>
</dbReference>
<accession>A0ABY6QAJ4</accession>
<dbReference type="Pfam" id="PF01225">
    <property type="entry name" value="Mur_ligase"/>
    <property type="match status" value="1"/>
</dbReference>
<evidence type="ECO:0000256" key="9">
    <source>
        <dbReference type="ARBA" id="ARBA00022960"/>
    </source>
</evidence>
<name>A0ABY6QAJ4_9GAMM</name>
<dbReference type="EMBL" id="CP036501">
    <property type="protein sequence ID" value="UZP75644.1"/>
    <property type="molecule type" value="Genomic_DNA"/>
</dbReference>
<dbReference type="SUPFAM" id="SSF51984">
    <property type="entry name" value="MurCD N-terminal domain"/>
    <property type="match status" value="1"/>
</dbReference>
<dbReference type="InterPro" id="IPR013221">
    <property type="entry name" value="Mur_ligase_cen"/>
</dbReference>
<proteinExistence type="inferred from homology"/>
<dbReference type="Pfam" id="PF02875">
    <property type="entry name" value="Mur_ligase_C"/>
    <property type="match status" value="1"/>
</dbReference>
<dbReference type="Pfam" id="PF08245">
    <property type="entry name" value="Mur_ligase_M"/>
    <property type="match status" value="1"/>
</dbReference>
<comment type="pathway">
    <text evidence="2 14">Cell wall biogenesis; peptidoglycan biosynthesis.</text>
</comment>
<dbReference type="PANTHER" id="PTHR43445:SF3">
    <property type="entry name" value="UDP-N-ACETYLMURAMATE--L-ALANINE LIGASE"/>
    <property type="match status" value="1"/>
</dbReference>
<keyword evidence="5 14" id="KW-0436">Ligase</keyword>
<evidence type="ECO:0000259" key="17">
    <source>
        <dbReference type="Pfam" id="PF08245"/>
    </source>
</evidence>
<dbReference type="InterPro" id="IPR000713">
    <property type="entry name" value="Mur_ligase_N"/>
</dbReference>
<organism evidence="18 19">
    <name type="scientific">Candidatus Paraluminiphilus aquimaris</name>
    <dbReference type="NCBI Taxonomy" id="2518994"/>
    <lineage>
        <taxon>Bacteria</taxon>
        <taxon>Pseudomonadati</taxon>
        <taxon>Pseudomonadota</taxon>
        <taxon>Gammaproteobacteria</taxon>
        <taxon>Cellvibrionales</taxon>
        <taxon>Halieaceae</taxon>
        <taxon>Candidatus Paraluminiphilus</taxon>
    </lineage>
</organism>
<evidence type="ECO:0000256" key="10">
    <source>
        <dbReference type="ARBA" id="ARBA00022984"/>
    </source>
</evidence>
<dbReference type="InterPro" id="IPR036565">
    <property type="entry name" value="Mur-like_cat_sf"/>
</dbReference>
<keyword evidence="19" id="KW-1185">Reference proteome</keyword>
<evidence type="ECO:0000313" key="18">
    <source>
        <dbReference type="EMBL" id="UZP75644.1"/>
    </source>
</evidence>
<evidence type="ECO:0000259" key="15">
    <source>
        <dbReference type="Pfam" id="PF01225"/>
    </source>
</evidence>
<feature type="domain" description="Mur ligase N-terminal catalytic" evidence="15">
    <location>
        <begin position="6"/>
        <end position="103"/>
    </location>
</feature>
<keyword evidence="9 14" id="KW-0133">Cell shape</keyword>